<dbReference type="GO" id="GO:0016787">
    <property type="term" value="F:hydrolase activity"/>
    <property type="evidence" value="ECO:0007669"/>
    <property type="project" value="UniProtKB-KW"/>
</dbReference>
<proteinExistence type="predicted"/>
<dbReference type="SUPFAM" id="SSF53474">
    <property type="entry name" value="alpha/beta-Hydrolases"/>
    <property type="match status" value="1"/>
</dbReference>
<evidence type="ECO:0000256" key="1">
    <source>
        <dbReference type="ARBA" id="ARBA00022801"/>
    </source>
</evidence>
<comment type="caution">
    <text evidence="3">The sequence shown here is derived from an EMBL/GenBank/DDBJ whole genome shotgun (WGS) entry which is preliminary data.</text>
</comment>
<gene>
    <name evidence="3" type="ORF">P7M15_06905</name>
</gene>
<dbReference type="PANTHER" id="PTHR46118:SF4">
    <property type="entry name" value="PROTEIN ABHD11"/>
    <property type="match status" value="1"/>
</dbReference>
<name>A0AAW6QBX0_9PAST</name>
<evidence type="ECO:0000313" key="4">
    <source>
        <dbReference type="Proteomes" id="UP001214976"/>
    </source>
</evidence>
<keyword evidence="1 3" id="KW-0378">Hydrolase</keyword>
<dbReference type="EMBL" id="JARQTW010000011">
    <property type="protein sequence ID" value="MDG2950246.1"/>
    <property type="molecule type" value="Genomic_DNA"/>
</dbReference>
<accession>A0AAW6QBX0</accession>
<dbReference type="Proteomes" id="UP001214976">
    <property type="component" value="Unassembled WGS sequence"/>
</dbReference>
<dbReference type="AlphaFoldDB" id="A0AAW6QBX0"/>
<sequence>MTAKRQLNYQFQPASRSSSNPVLVFLHGLFGDMNNLGVIAKAFAEDYAILRADLRNHGRSFHADEMNYPAMAADVIRLVEHLNVSNAILIGHSMGGKTAMTAAAQRPDLISKIAVIDIAPVDYNVLYNDNAHAKEFQALFALKAADIQTRQQAKTVLAHYLDSEATIQFLLKSFDADASEKTRFNLTALYTHYRQIMGWEKVRYTQPALFIKGGESNYILPQYGDTILAQFPQATSFTIAGAHHWVHAEKPELVARAITKFIQSN</sequence>
<reference evidence="3" key="1">
    <citation type="submission" date="2023-03" db="EMBL/GenBank/DDBJ databases">
        <title>Classification of Bisgaard taxon 6 and taxon 10 as Exercitatus varius gen. nov., spec. nov.</title>
        <authorList>
            <person name="Christensen H."/>
        </authorList>
    </citation>
    <scope>NUCLEOTIDE SEQUENCE</scope>
    <source>
        <strain evidence="3">86116</strain>
    </source>
</reference>
<organism evidence="3 4">
    <name type="scientific">Exercitatus varius</name>
    <dbReference type="NCBI Taxonomy" id="67857"/>
    <lineage>
        <taxon>Bacteria</taxon>
        <taxon>Pseudomonadati</taxon>
        <taxon>Pseudomonadota</taxon>
        <taxon>Gammaproteobacteria</taxon>
        <taxon>Pasteurellales</taxon>
        <taxon>Pasteurellaceae</taxon>
        <taxon>Exercitatus</taxon>
    </lineage>
</organism>
<evidence type="ECO:0000313" key="3">
    <source>
        <dbReference type="EMBL" id="MDG2950246.1"/>
    </source>
</evidence>
<dbReference type="RefSeq" id="WP_317477302.1">
    <property type="nucleotide sequence ID" value="NZ_JARQTW010000011.1"/>
</dbReference>
<dbReference type="PANTHER" id="PTHR46118">
    <property type="entry name" value="PROTEIN ABHD11"/>
    <property type="match status" value="1"/>
</dbReference>
<dbReference type="Gene3D" id="3.40.50.1820">
    <property type="entry name" value="alpha/beta hydrolase"/>
    <property type="match status" value="1"/>
</dbReference>
<dbReference type="Pfam" id="PF00561">
    <property type="entry name" value="Abhydrolase_1"/>
    <property type="match status" value="1"/>
</dbReference>
<protein>
    <submittedName>
        <fullName evidence="3">Alpha/beta fold hydrolase</fullName>
    </submittedName>
</protein>
<evidence type="ECO:0000259" key="2">
    <source>
        <dbReference type="Pfam" id="PF00561"/>
    </source>
</evidence>
<dbReference type="InterPro" id="IPR029058">
    <property type="entry name" value="AB_hydrolase_fold"/>
</dbReference>
<dbReference type="InterPro" id="IPR000073">
    <property type="entry name" value="AB_hydrolase_1"/>
</dbReference>
<feature type="domain" description="AB hydrolase-1" evidence="2">
    <location>
        <begin position="21"/>
        <end position="251"/>
    </location>
</feature>